<comment type="caution">
    <text evidence="1">The sequence shown here is derived from an EMBL/GenBank/DDBJ whole genome shotgun (WGS) entry which is preliminary data.</text>
</comment>
<name>X0VI34_9ZZZZ</name>
<sequence length="236" mass="26858">MREEPVTQCLLALAALSNPQWGIRPASIDIANALTIGIEELDFVRSHLLAKILYRVRDGVPTLEPFDQIKPEMQERITHLIGERYEGLRTWIEGQQVDPETELDHFLSRLFGEVLSQAGYGFHNDLNAGVVTANLIESVYKFRRVLRDELLSHSLSPGGEYIRMVQDGLVASQYIRSWDLVQQDSVLLTPAYTFLMANRSVGFQFWLDVGGGGWWERLYQPLTHPYVLSRRANSGL</sequence>
<dbReference type="AlphaFoldDB" id="X0VI34"/>
<feature type="non-terminal residue" evidence="1">
    <location>
        <position position="236"/>
    </location>
</feature>
<reference evidence="1" key="1">
    <citation type="journal article" date="2014" name="Front. Microbiol.">
        <title>High frequency of phylogenetically diverse reductive dehalogenase-homologous genes in deep subseafloor sedimentary metagenomes.</title>
        <authorList>
            <person name="Kawai M."/>
            <person name="Futagami T."/>
            <person name="Toyoda A."/>
            <person name="Takaki Y."/>
            <person name="Nishi S."/>
            <person name="Hori S."/>
            <person name="Arai W."/>
            <person name="Tsubouchi T."/>
            <person name="Morono Y."/>
            <person name="Uchiyama I."/>
            <person name="Ito T."/>
            <person name="Fujiyama A."/>
            <person name="Inagaki F."/>
            <person name="Takami H."/>
        </authorList>
    </citation>
    <scope>NUCLEOTIDE SEQUENCE</scope>
    <source>
        <strain evidence="1">Expedition CK06-06</strain>
    </source>
</reference>
<gene>
    <name evidence="1" type="ORF">S01H1_33592</name>
</gene>
<dbReference type="EMBL" id="BARS01020862">
    <property type="protein sequence ID" value="GAG12143.1"/>
    <property type="molecule type" value="Genomic_DNA"/>
</dbReference>
<accession>X0VI34</accession>
<proteinExistence type="predicted"/>
<evidence type="ECO:0000313" key="1">
    <source>
        <dbReference type="EMBL" id="GAG12143.1"/>
    </source>
</evidence>
<organism evidence="1">
    <name type="scientific">marine sediment metagenome</name>
    <dbReference type="NCBI Taxonomy" id="412755"/>
    <lineage>
        <taxon>unclassified sequences</taxon>
        <taxon>metagenomes</taxon>
        <taxon>ecological metagenomes</taxon>
    </lineage>
</organism>
<protein>
    <submittedName>
        <fullName evidence="1">Uncharacterized protein</fullName>
    </submittedName>
</protein>